<proteinExistence type="inferred from homology"/>
<dbReference type="PANTHER" id="PTHR35146">
    <property type="entry name" value="UPF0178 PROTEIN YAII"/>
    <property type="match status" value="1"/>
</dbReference>
<evidence type="ECO:0000256" key="2">
    <source>
        <dbReference type="HAMAP-Rule" id="MF_00489"/>
    </source>
</evidence>
<accession>A0A9W6CJ38</accession>
<dbReference type="AlphaFoldDB" id="A0A9W6CJ38"/>
<comment type="similarity">
    <text evidence="1 2">Belongs to the UPF0178 family.</text>
</comment>
<sequence>MSAPREEPIALYIDADACPVKEEAYKVAFRHHIRVLVVANAPLMVPRHPLVERVIVPAGPDAADDFIAARVSRGDVVVTNDVPLASRCVAAGAAVIAPDGRPFTANSIGMQLATRNLMEDLRSAGAITGGPKPFSPRSRSEFLSALDLAIVRLKRAGFRPAPPPEAG</sequence>
<gene>
    <name evidence="4" type="ORF">GGQ86_001497</name>
    <name evidence="3" type="ORF">XFLAVUS301_09840</name>
</gene>
<dbReference type="Pfam" id="PF02639">
    <property type="entry name" value="DUF188"/>
    <property type="match status" value="1"/>
</dbReference>
<evidence type="ECO:0000313" key="6">
    <source>
        <dbReference type="Proteomes" id="UP001245370"/>
    </source>
</evidence>
<name>A0A9W6CJ38_XANFL</name>
<evidence type="ECO:0000256" key="1">
    <source>
        <dbReference type="ARBA" id="ARBA00008522"/>
    </source>
</evidence>
<evidence type="ECO:0000313" key="3">
    <source>
        <dbReference type="EMBL" id="GLI21310.1"/>
    </source>
</evidence>
<dbReference type="Proteomes" id="UP001144397">
    <property type="component" value="Unassembled WGS sequence"/>
</dbReference>
<dbReference type="HAMAP" id="MF_00489">
    <property type="entry name" value="UPF0178"/>
    <property type="match status" value="1"/>
</dbReference>
<reference evidence="3" key="1">
    <citation type="submission" date="2022-12" db="EMBL/GenBank/DDBJ databases">
        <title>Reference genome sequencing for broad-spectrum identification of bacterial and archaeal isolates by mass spectrometry.</title>
        <authorList>
            <person name="Sekiguchi Y."/>
            <person name="Tourlousse D.M."/>
        </authorList>
    </citation>
    <scope>NUCLEOTIDE SEQUENCE</scope>
    <source>
        <strain evidence="3">301</strain>
    </source>
</reference>
<dbReference type="NCBIfam" id="NF001095">
    <property type="entry name" value="PRK00124.1"/>
    <property type="match status" value="1"/>
</dbReference>
<organism evidence="3 5">
    <name type="scientific">Xanthobacter flavus</name>
    <dbReference type="NCBI Taxonomy" id="281"/>
    <lineage>
        <taxon>Bacteria</taxon>
        <taxon>Pseudomonadati</taxon>
        <taxon>Pseudomonadota</taxon>
        <taxon>Alphaproteobacteria</taxon>
        <taxon>Hyphomicrobiales</taxon>
        <taxon>Xanthobacteraceae</taxon>
        <taxon>Xanthobacter</taxon>
    </lineage>
</organism>
<protein>
    <recommendedName>
        <fullName evidence="2">UPF0178 protein GGQ86_001497</fullName>
    </recommendedName>
</protein>
<evidence type="ECO:0000313" key="4">
    <source>
        <dbReference type="EMBL" id="MDR6333033.1"/>
    </source>
</evidence>
<dbReference type="PANTHER" id="PTHR35146:SF1">
    <property type="entry name" value="UPF0178 PROTEIN YAII"/>
    <property type="match status" value="1"/>
</dbReference>
<dbReference type="EMBL" id="JAVDPY010000002">
    <property type="protein sequence ID" value="MDR6333033.1"/>
    <property type="molecule type" value="Genomic_DNA"/>
</dbReference>
<evidence type="ECO:0000313" key="5">
    <source>
        <dbReference type="Proteomes" id="UP001144397"/>
    </source>
</evidence>
<reference evidence="4 6" key="2">
    <citation type="submission" date="2023-07" db="EMBL/GenBank/DDBJ databases">
        <title>Genomic Encyclopedia of Type Strains, Phase IV (KMG-IV): sequencing the most valuable type-strain genomes for metagenomic binning, comparative biology and taxonomic classification.</title>
        <authorList>
            <person name="Goeker M."/>
        </authorList>
    </citation>
    <scope>NUCLEOTIDE SEQUENCE [LARGE SCALE GENOMIC DNA]</scope>
    <source>
        <strain evidence="4 6">DSM 338</strain>
    </source>
</reference>
<dbReference type="RefSeq" id="WP_281805819.1">
    <property type="nucleotide sequence ID" value="NZ_BSDO01000001.1"/>
</dbReference>
<dbReference type="EMBL" id="BSDO01000001">
    <property type="protein sequence ID" value="GLI21310.1"/>
    <property type="molecule type" value="Genomic_DNA"/>
</dbReference>
<dbReference type="GeneID" id="95761778"/>
<dbReference type="Proteomes" id="UP001245370">
    <property type="component" value="Unassembled WGS sequence"/>
</dbReference>
<dbReference type="InterPro" id="IPR003791">
    <property type="entry name" value="UPF0178"/>
</dbReference>
<keyword evidence="6" id="KW-1185">Reference proteome</keyword>
<comment type="caution">
    <text evidence="3">The sequence shown here is derived from an EMBL/GenBank/DDBJ whole genome shotgun (WGS) entry which is preliminary data.</text>
</comment>